<dbReference type="AlphaFoldDB" id="A0A0R2LTC7"/>
<accession>A0A0R2LTC7</accession>
<dbReference type="EMBL" id="JQCN01000006">
    <property type="protein sequence ID" value="KRO01690.1"/>
    <property type="molecule type" value="Genomic_DNA"/>
</dbReference>
<keyword evidence="2" id="KW-0812">Transmembrane</keyword>
<keyword evidence="2" id="KW-1133">Transmembrane helix</keyword>
<dbReference type="InterPro" id="IPR042274">
    <property type="entry name" value="YycH/YycI_2"/>
</dbReference>
<evidence type="ECO:0000256" key="1">
    <source>
        <dbReference type="SAM" id="MobiDB-lite"/>
    </source>
</evidence>
<name>A0A0R2LTC7_9LACO</name>
<dbReference type="RefSeq" id="WP_017867950.1">
    <property type="nucleotide sequence ID" value="NZ_BJYB01000019.1"/>
</dbReference>
<dbReference type="CDD" id="cd15787">
    <property type="entry name" value="YycH_N"/>
    <property type="match status" value="1"/>
</dbReference>
<protein>
    <submittedName>
        <fullName evidence="3">YycH family protein</fullName>
    </submittedName>
</protein>
<dbReference type="OrthoDB" id="2382185at2"/>
<sequence length="440" mass="50040">MKIKDNVLHYALGIAVVLSVCLTAVLWVNPTYLQNNNKNSQSTEKKNAVSEDASKTSMEDVYQPTSIIYNKNGQSFRQSSSKIDLIESARQDVKTWDVESIGSVKKLSAKRYENLLKRDRMVLMGFPDDVAPTQLKELVKNPPKILRGKKFDRIGIELSKRPRIYLLNDRNYQATRLVLKKGKYHNLQKIVSSNQVEQTPVQLKRMNSKYVSFYSSKVRVQQYSYLANKDNASTFVTRLMGASNASVNSRREDQETVYFDNSGQRIAVKNDTGDINYSNYSRDSAKDTSVSQDLSQGFKKMQDTGRLLDDVRYDEYNHNDHQLTYRTYINAFPILADNNYGTYHVKLAGTGGERIGFSLYSLQIPVPAEKDSVELPPTQDIINKLVQSGISKQKIKSIRIGYRSEVNGSSKQVIDLIPTYFVQYNGSWVDYQSVLDGKVS</sequence>
<dbReference type="PATRIC" id="fig|449659.4.peg.2065"/>
<evidence type="ECO:0000256" key="2">
    <source>
        <dbReference type="SAM" id="Phobius"/>
    </source>
</evidence>
<dbReference type="STRING" id="449659.IV66_GL002013"/>
<gene>
    <name evidence="3" type="ORF">IV66_GL002013</name>
</gene>
<dbReference type="Gene3D" id="3.30.310.160">
    <property type="entry name" value="YycH protein, domain 2"/>
    <property type="match status" value="1"/>
</dbReference>
<feature type="region of interest" description="Disordered" evidence="1">
    <location>
        <begin position="36"/>
        <end position="57"/>
    </location>
</feature>
<feature type="compositionally biased region" description="Basic and acidic residues" evidence="1">
    <location>
        <begin position="43"/>
        <end position="57"/>
    </location>
</feature>
<keyword evidence="4" id="KW-1185">Reference proteome</keyword>
<comment type="caution">
    <text evidence="3">The sequence shown here is derived from an EMBL/GenBank/DDBJ whole genome shotgun (WGS) entry which is preliminary data.</text>
</comment>
<keyword evidence="2" id="KW-0472">Membrane</keyword>
<organism evidence="3 4">
    <name type="scientific">Ligilactobacillus pobuzihii</name>
    <dbReference type="NCBI Taxonomy" id="449659"/>
    <lineage>
        <taxon>Bacteria</taxon>
        <taxon>Bacillati</taxon>
        <taxon>Bacillota</taxon>
        <taxon>Bacilli</taxon>
        <taxon>Lactobacillales</taxon>
        <taxon>Lactobacillaceae</taxon>
        <taxon>Ligilactobacillus</taxon>
    </lineage>
</organism>
<evidence type="ECO:0000313" key="4">
    <source>
        <dbReference type="Proteomes" id="UP000051886"/>
    </source>
</evidence>
<feature type="transmembrane region" description="Helical" evidence="2">
    <location>
        <begin position="7"/>
        <end position="28"/>
    </location>
</feature>
<evidence type="ECO:0000313" key="3">
    <source>
        <dbReference type="EMBL" id="KRO01690.1"/>
    </source>
</evidence>
<dbReference type="Proteomes" id="UP000051886">
    <property type="component" value="Unassembled WGS sequence"/>
</dbReference>
<reference evidence="3 4" key="1">
    <citation type="journal article" date="2015" name="Genome Announc.">
        <title>Expanding the biotechnology potential of lactobacilli through comparative genomics of 213 strains and associated genera.</title>
        <authorList>
            <person name="Sun Z."/>
            <person name="Harris H.M."/>
            <person name="McCann A."/>
            <person name="Guo C."/>
            <person name="Argimon S."/>
            <person name="Zhang W."/>
            <person name="Yang X."/>
            <person name="Jeffery I.B."/>
            <person name="Cooney J.C."/>
            <person name="Kagawa T.F."/>
            <person name="Liu W."/>
            <person name="Song Y."/>
            <person name="Salvetti E."/>
            <person name="Wrobel A."/>
            <person name="Rasinkangas P."/>
            <person name="Parkhill J."/>
            <person name="Rea M.C."/>
            <person name="O'Sullivan O."/>
            <person name="Ritari J."/>
            <person name="Douillard F.P."/>
            <person name="Paul Ross R."/>
            <person name="Yang R."/>
            <person name="Briner A.E."/>
            <person name="Felis G.E."/>
            <person name="de Vos W.M."/>
            <person name="Barrangou R."/>
            <person name="Klaenhammer T.R."/>
            <person name="Caufield P.W."/>
            <person name="Cui Y."/>
            <person name="Zhang H."/>
            <person name="O'Toole P.W."/>
        </authorList>
    </citation>
    <scope>NUCLEOTIDE SEQUENCE [LARGE SCALE GENOMIC DNA]</scope>
    <source>
        <strain evidence="3 4">NBRC 103219</strain>
    </source>
</reference>
<proteinExistence type="predicted"/>